<protein>
    <submittedName>
        <fullName evidence="1">Uncharacterized protein</fullName>
    </submittedName>
</protein>
<keyword evidence="2" id="KW-1185">Reference proteome</keyword>
<accession>A0AAN7LS65</accession>
<comment type="caution">
    <text evidence="1">The sequence shown here is derived from an EMBL/GenBank/DDBJ whole genome shotgun (WGS) entry which is preliminary data.</text>
</comment>
<sequence>MMRQRNTLRTMSHRSSERAAASLIPFQCKKRSSLQETTPFCSIVYITTRTYFFPTILPWTDLMKLKGYSENLLQVWVYNFLRFINPKIGGCLADFPFHFLQIYGHFHFMSQELLSEKSFSLHQCDAAH</sequence>
<name>A0AAN7LS65_TRANT</name>
<evidence type="ECO:0000313" key="1">
    <source>
        <dbReference type="EMBL" id="KAK4790644.1"/>
    </source>
</evidence>
<dbReference type="Proteomes" id="UP001346149">
    <property type="component" value="Unassembled WGS sequence"/>
</dbReference>
<dbReference type="EMBL" id="JAXQNO010000010">
    <property type="protein sequence ID" value="KAK4790644.1"/>
    <property type="molecule type" value="Genomic_DNA"/>
</dbReference>
<reference evidence="1 2" key="1">
    <citation type="journal article" date="2023" name="Hortic Res">
        <title>Pangenome of water caltrop reveals structural variations and asymmetric subgenome divergence after allopolyploidization.</title>
        <authorList>
            <person name="Zhang X."/>
            <person name="Chen Y."/>
            <person name="Wang L."/>
            <person name="Yuan Y."/>
            <person name="Fang M."/>
            <person name="Shi L."/>
            <person name="Lu R."/>
            <person name="Comes H.P."/>
            <person name="Ma Y."/>
            <person name="Chen Y."/>
            <person name="Huang G."/>
            <person name="Zhou Y."/>
            <person name="Zheng Z."/>
            <person name="Qiu Y."/>
        </authorList>
    </citation>
    <scope>NUCLEOTIDE SEQUENCE [LARGE SCALE GENOMIC DNA]</scope>
    <source>
        <strain evidence="1">F231</strain>
    </source>
</reference>
<evidence type="ECO:0000313" key="2">
    <source>
        <dbReference type="Proteomes" id="UP001346149"/>
    </source>
</evidence>
<organism evidence="1 2">
    <name type="scientific">Trapa natans</name>
    <name type="common">Water chestnut</name>
    <dbReference type="NCBI Taxonomy" id="22666"/>
    <lineage>
        <taxon>Eukaryota</taxon>
        <taxon>Viridiplantae</taxon>
        <taxon>Streptophyta</taxon>
        <taxon>Embryophyta</taxon>
        <taxon>Tracheophyta</taxon>
        <taxon>Spermatophyta</taxon>
        <taxon>Magnoliopsida</taxon>
        <taxon>eudicotyledons</taxon>
        <taxon>Gunneridae</taxon>
        <taxon>Pentapetalae</taxon>
        <taxon>rosids</taxon>
        <taxon>malvids</taxon>
        <taxon>Myrtales</taxon>
        <taxon>Lythraceae</taxon>
        <taxon>Trapa</taxon>
    </lineage>
</organism>
<dbReference type="AlphaFoldDB" id="A0AAN7LS65"/>
<gene>
    <name evidence="1" type="ORF">SAY86_017948</name>
</gene>
<proteinExistence type="predicted"/>